<evidence type="ECO:0000313" key="2">
    <source>
        <dbReference type="Proteomes" id="UP001362999"/>
    </source>
</evidence>
<dbReference type="Pfam" id="PF14388">
    <property type="entry name" value="DUF4419"/>
    <property type="match status" value="1"/>
</dbReference>
<dbReference type="InterPro" id="IPR025533">
    <property type="entry name" value="DUF4419"/>
</dbReference>
<dbReference type="PANTHER" id="PTHR31252">
    <property type="entry name" value="DUF4419 DOMAIN-CONTAINING PROTEIN"/>
    <property type="match status" value="1"/>
</dbReference>
<dbReference type="Proteomes" id="UP001362999">
    <property type="component" value="Unassembled WGS sequence"/>
</dbReference>
<organism evidence="1 2">
    <name type="scientific">Favolaschia claudopus</name>
    <dbReference type="NCBI Taxonomy" id="2862362"/>
    <lineage>
        <taxon>Eukaryota</taxon>
        <taxon>Fungi</taxon>
        <taxon>Dikarya</taxon>
        <taxon>Basidiomycota</taxon>
        <taxon>Agaricomycotina</taxon>
        <taxon>Agaricomycetes</taxon>
        <taxon>Agaricomycetidae</taxon>
        <taxon>Agaricales</taxon>
        <taxon>Marasmiineae</taxon>
        <taxon>Mycenaceae</taxon>
        <taxon>Favolaschia</taxon>
    </lineage>
</organism>
<evidence type="ECO:0000313" key="1">
    <source>
        <dbReference type="EMBL" id="KAK7035577.1"/>
    </source>
</evidence>
<protein>
    <submittedName>
        <fullName evidence="1">Uncharacterized protein</fullName>
    </submittedName>
</protein>
<dbReference type="AlphaFoldDB" id="A0AAW0CAG2"/>
<gene>
    <name evidence="1" type="ORF">R3P38DRAFT_3183373</name>
</gene>
<accession>A0AAW0CAG2</accession>
<sequence length="476" mass="52377">MPVHGVTFNVASHKANPVRDYNPQGLTPRELLLAACPPQSPQVGAIRGTSFSKAGKNSSLSAFSIDAPNSIGKSKKGSRLSQLFRWNKKNADPEITEPVPQPQPTLEQAPYCAANRHAPQFPSSNAASAHSAPDAVKKVIPKPNGFVDTVMTAYNYHHALVIRPDDVWLAILTQFNFFLNGSGRAELLRAAFVSHSGQKSLTVEGGFDDLEGLALEMSDLIEKNVLDTSLRSWAIPNFSTTTSTDKAVGAMVLMATLRAYFEYTYDATCCGIPRVTLLGTQNDWKDILGRAEKLKEYGIETTAWYHLLVPVLSRFVDAFDDPNGQRNIDFWKQVAHWEPQGSGPDYYSGWITAFCVFSDQGAWVGPPLNTQNPPTEDPGSLTAARFWKIYGQLVYGMSELILDDTRYHRIDCDRVPPSYSAVEVRLVSETEDTRCEAIAGVVGTMVFSSGDVELSASGEDDTVTPVVGWWVYEKKK</sequence>
<dbReference type="EMBL" id="JAWWNJ010000019">
    <property type="protein sequence ID" value="KAK7035577.1"/>
    <property type="molecule type" value="Genomic_DNA"/>
</dbReference>
<proteinExistence type="predicted"/>
<dbReference type="PANTHER" id="PTHR31252:SF11">
    <property type="entry name" value="DUF4419 DOMAIN-CONTAINING PROTEIN"/>
    <property type="match status" value="1"/>
</dbReference>
<reference evidence="1 2" key="1">
    <citation type="journal article" date="2024" name="J Genomics">
        <title>Draft genome sequencing and assembly of Favolaschia claudopus CIRM-BRFM 2984 isolated from oak limbs.</title>
        <authorList>
            <person name="Navarro D."/>
            <person name="Drula E."/>
            <person name="Chaduli D."/>
            <person name="Cazenave R."/>
            <person name="Ahrendt S."/>
            <person name="Wang J."/>
            <person name="Lipzen A."/>
            <person name="Daum C."/>
            <person name="Barry K."/>
            <person name="Grigoriev I.V."/>
            <person name="Favel A."/>
            <person name="Rosso M.N."/>
            <person name="Martin F."/>
        </authorList>
    </citation>
    <scope>NUCLEOTIDE SEQUENCE [LARGE SCALE GENOMIC DNA]</scope>
    <source>
        <strain evidence="1 2">CIRM-BRFM 2984</strain>
    </source>
</reference>
<name>A0AAW0CAG2_9AGAR</name>
<comment type="caution">
    <text evidence="1">The sequence shown here is derived from an EMBL/GenBank/DDBJ whole genome shotgun (WGS) entry which is preliminary data.</text>
</comment>
<keyword evidence="2" id="KW-1185">Reference proteome</keyword>